<gene>
    <name evidence="1" type="ORF">D9756_009632</name>
</gene>
<keyword evidence="2" id="KW-1185">Reference proteome</keyword>
<sequence>MLLSLPASKCLLIEVHPLVPGRPNIFRNPVPGRPTCTNFPLIRASNVGGTTPPTRQVRGTVQPQTLKRVQQQYRKNDPADLIRVVYVRSGDVPQDDSPADGGEVGVELHAPLMLAGGAAGLSIIILWAGDVKLPLKKLMQELETQVGYQE</sequence>
<proteinExistence type="predicted"/>
<reference evidence="1 2" key="1">
    <citation type="journal article" date="2020" name="ISME J.">
        <title>Uncovering the hidden diversity of litter-decomposition mechanisms in mushroom-forming fungi.</title>
        <authorList>
            <person name="Floudas D."/>
            <person name="Bentzer J."/>
            <person name="Ahren D."/>
            <person name="Johansson T."/>
            <person name="Persson P."/>
            <person name="Tunlid A."/>
        </authorList>
    </citation>
    <scope>NUCLEOTIDE SEQUENCE [LARGE SCALE GENOMIC DNA]</scope>
    <source>
        <strain evidence="1 2">CBS 146.42</strain>
    </source>
</reference>
<evidence type="ECO:0000313" key="2">
    <source>
        <dbReference type="Proteomes" id="UP000559027"/>
    </source>
</evidence>
<evidence type="ECO:0000313" key="1">
    <source>
        <dbReference type="EMBL" id="KAF5348557.1"/>
    </source>
</evidence>
<comment type="caution">
    <text evidence="1">The sequence shown here is derived from an EMBL/GenBank/DDBJ whole genome shotgun (WGS) entry which is preliminary data.</text>
</comment>
<protein>
    <submittedName>
        <fullName evidence="1">Uncharacterized protein</fullName>
    </submittedName>
</protein>
<name>A0A8H5CV52_9AGAR</name>
<dbReference type="Proteomes" id="UP000559027">
    <property type="component" value="Unassembled WGS sequence"/>
</dbReference>
<organism evidence="1 2">
    <name type="scientific">Leucocoprinus leucothites</name>
    <dbReference type="NCBI Taxonomy" id="201217"/>
    <lineage>
        <taxon>Eukaryota</taxon>
        <taxon>Fungi</taxon>
        <taxon>Dikarya</taxon>
        <taxon>Basidiomycota</taxon>
        <taxon>Agaricomycotina</taxon>
        <taxon>Agaricomycetes</taxon>
        <taxon>Agaricomycetidae</taxon>
        <taxon>Agaricales</taxon>
        <taxon>Agaricineae</taxon>
        <taxon>Agaricaceae</taxon>
        <taxon>Leucocoprinus</taxon>
    </lineage>
</organism>
<dbReference type="AlphaFoldDB" id="A0A8H5CV52"/>
<accession>A0A8H5CV52</accession>
<dbReference type="EMBL" id="JAACJO010000019">
    <property type="protein sequence ID" value="KAF5348557.1"/>
    <property type="molecule type" value="Genomic_DNA"/>
</dbReference>